<sequence length="180" mass="19907">MEEGKVIKVGPGAGRFPMPLNRSATASGTPVSMSLNNGPENNNGPGVQRANSACKPPVLVRRETSSSNSRVPVQYDWHLFLTIEERQAVRQKIKQAYQGSCPNYQDLLETVVAIEEELLHISAPSRLDYFKSGIQFDKRVSEKRNQLAGQLALVSTDETESDEPQSKKMKLETPATTRHA</sequence>
<name>A0A7S2DF57_9STRA</name>
<evidence type="ECO:0000256" key="1">
    <source>
        <dbReference type="SAM" id="MobiDB-lite"/>
    </source>
</evidence>
<gene>
    <name evidence="2" type="ORF">DSPE1174_LOCUS21211</name>
</gene>
<feature type="compositionally biased region" description="Polar residues" evidence="1">
    <location>
        <begin position="22"/>
        <end position="35"/>
    </location>
</feature>
<accession>A0A7S2DF57</accession>
<reference evidence="2" key="1">
    <citation type="submission" date="2021-01" db="EMBL/GenBank/DDBJ databases">
        <authorList>
            <person name="Corre E."/>
            <person name="Pelletier E."/>
            <person name="Niang G."/>
            <person name="Scheremetjew M."/>
            <person name="Finn R."/>
            <person name="Kale V."/>
            <person name="Holt S."/>
            <person name="Cochrane G."/>
            <person name="Meng A."/>
            <person name="Brown T."/>
            <person name="Cohen L."/>
        </authorList>
    </citation>
    <scope>NUCLEOTIDE SEQUENCE</scope>
    <source>
        <strain evidence="2">CCMP1381</strain>
    </source>
</reference>
<protein>
    <submittedName>
        <fullName evidence="2">Uncharacterized protein</fullName>
    </submittedName>
</protein>
<feature type="region of interest" description="Disordered" evidence="1">
    <location>
        <begin position="1"/>
        <end position="52"/>
    </location>
</feature>
<proteinExistence type="predicted"/>
<evidence type="ECO:0000313" key="2">
    <source>
        <dbReference type="EMBL" id="CAD9450815.1"/>
    </source>
</evidence>
<dbReference type="AlphaFoldDB" id="A0A7S2DF57"/>
<feature type="region of interest" description="Disordered" evidence="1">
    <location>
        <begin position="153"/>
        <end position="180"/>
    </location>
</feature>
<organism evidence="2">
    <name type="scientific">Octactis speculum</name>
    <dbReference type="NCBI Taxonomy" id="3111310"/>
    <lineage>
        <taxon>Eukaryota</taxon>
        <taxon>Sar</taxon>
        <taxon>Stramenopiles</taxon>
        <taxon>Ochrophyta</taxon>
        <taxon>Dictyochophyceae</taxon>
        <taxon>Dictyochales</taxon>
        <taxon>Dictyochaceae</taxon>
        <taxon>Octactis</taxon>
    </lineage>
</organism>
<feature type="compositionally biased region" description="Low complexity" evidence="1">
    <location>
        <begin position="36"/>
        <end position="46"/>
    </location>
</feature>
<dbReference type="EMBL" id="HBGS01041195">
    <property type="protein sequence ID" value="CAD9450815.1"/>
    <property type="molecule type" value="Transcribed_RNA"/>
</dbReference>